<feature type="transmembrane region" description="Helical" evidence="6">
    <location>
        <begin position="64"/>
        <end position="84"/>
    </location>
</feature>
<keyword evidence="5 6" id="KW-0472">Membrane</keyword>
<proteinExistence type="predicted"/>
<evidence type="ECO:0000256" key="3">
    <source>
        <dbReference type="ARBA" id="ARBA00022692"/>
    </source>
</evidence>
<protein>
    <submittedName>
        <fullName evidence="8">MFS transporter</fullName>
    </submittedName>
</protein>
<organism evidence="8 9">
    <name type="scientific">Paraburkholderia metrosideri</name>
    <dbReference type="NCBI Taxonomy" id="580937"/>
    <lineage>
        <taxon>Bacteria</taxon>
        <taxon>Pseudomonadati</taxon>
        <taxon>Pseudomonadota</taxon>
        <taxon>Betaproteobacteria</taxon>
        <taxon>Burkholderiales</taxon>
        <taxon>Burkholderiaceae</taxon>
        <taxon>Paraburkholderia</taxon>
    </lineage>
</organism>
<dbReference type="Gene3D" id="1.20.1250.20">
    <property type="entry name" value="MFS general substrate transporter like domains"/>
    <property type="match status" value="2"/>
</dbReference>
<evidence type="ECO:0000313" key="9">
    <source>
        <dbReference type="Proteomes" id="UP001629432"/>
    </source>
</evidence>
<evidence type="ECO:0000313" key="8">
    <source>
        <dbReference type="EMBL" id="MFM0637523.1"/>
    </source>
</evidence>
<feature type="transmembrane region" description="Helical" evidence="6">
    <location>
        <begin position="254"/>
        <end position="276"/>
    </location>
</feature>
<evidence type="ECO:0000256" key="1">
    <source>
        <dbReference type="ARBA" id="ARBA00004141"/>
    </source>
</evidence>
<feature type="transmembrane region" description="Helical" evidence="6">
    <location>
        <begin position="321"/>
        <end position="339"/>
    </location>
</feature>
<feature type="transmembrane region" description="Helical" evidence="6">
    <location>
        <begin position="189"/>
        <end position="211"/>
    </location>
</feature>
<dbReference type="PANTHER" id="PTHR43791:SF36">
    <property type="entry name" value="TRANSPORTER, PUTATIVE (AFU_ORTHOLOGUE AFUA_6G08340)-RELATED"/>
    <property type="match status" value="1"/>
</dbReference>
<dbReference type="EMBL" id="JAQQCF010000009">
    <property type="protein sequence ID" value="MFM0637523.1"/>
    <property type="molecule type" value="Genomic_DNA"/>
</dbReference>
<reference evidence="8 9" key="1">
    <citation type="journal article" date="2024" name="Chem. Sci.">
        <title>Discovery of megapolipeptins by genome mining of a Burkholderiales bacteria collection.</title>
        <authorList>
            <person name="Paulo B.S."/>
            <person name="Recchia M.J.J."/>
            <person name="Lee S."/>
            <person name="Fergusson C.H."/>
            <person name="Romanowski S.B."/>
            <person name="Hernandez A."/>
            <person name="Krull N."/>
            <person name="Liu D.Y."/>
            <person name="Cavanagh H."/>
            <person name="Bos A."/>
            <person name="Gray C.A."/>
            <person name="Murphy B.T."/>
            <person name="Linington R.G."/>
            <person name="Eustaquio A.S."/>
        </authorList>
    </citation>
    <scope>NUCLEOTIDE SEQUENCE [LARGE SCALE GENOMIC DNA]</scope>
    <source>
        <strain evidence="8 9">RL17-338-BIC-A</strain>
    </source>
</reference>
<dbReference type="CDD" id="cd17319">
    <property type="entry name" value="MFS_ExuT_GudP_like"/>
    <property type="match status" value="1"/>
</dbReference>
<evidence type="ECO:0000256" key="2">
    <source>
        <dbReference type="ARBA" id="ARBA00022448"/>
    </source>
</evidence>
<gene>
    <name evidence="8" type="ORF">PQQ63_12550</name>
</gene>
<feature type="transmembrane region" description="Helical" evidence="6">
    <location>
        <begin position="288"/>
        <end position="309"/>
    </location>
</feature>
<keyword evidence="9" id="KW-1185">Reference proteome</keyword>
<dbReference type="PANTHER" id="PTHR43791">
    <property type="entry name" value="PERMEASE-RELATED"/>
    <property type="match status" value="1"/>
</dbReference>
<dbReference type="Proteomes" id="UP001629432">
    <property type="component" value="Unassembled WGS sequence"/>
</dbReference>
<evidence type="ECO:0000256" key="6">
    <source>
        <dbReference type="SAM" id="Phobius"/>
    </source>
</evidence>
<accession>A0ABW9DRB7</accession>
<dbReference type="InterPro" id="IPR011701">
    <property type="entry name" value="MFS"/>
</dbReference>
<keyword evidence="3 6" id="KW-0812">Transmembrane</keyword>
<evidence type="ECO:0000256" key="5">
    <source>
        <dbReference type="ARBA" id="ARBA00023136"/>
    </source>
</evidence>
<sequence length="447" mass="48775">MTARSTALASAPTLEYGVEQALFARIAWRLMPFLFSCYLIAQIDRMNVSFAKLDMLQDLGFSETVYGLGAGIFFAGYVLFEVPSNMMLKRFGAHRWIGRIMISWGLLSAATLFVATPTQFYIMRFLLGVAEAGFFPGIIFYLTQWFTTRYRTRMTAIFMTAIAVAGLLVGPASGLILHSLPGWLGLHGWQWLFLIEGVPAVALGVASLFYLDATPQQAKWLSAEEKLALSEALAAEQTGAADSRLADVFRSPRVWLLSAIYGCYGMSFFGFVFWLPTIVKSAGVDNPLQIGLLTAIPWSIAVLAMMRIASYVDRHRNTRSVLIVLAVLAAFAWALSPLVLHNVVLSMLVLTLAMFGLMASLPVFWNVPTTLFRGSAAAAAIAMITSLGNLPGFFSPYIVGWIKQTTGSMNLAMVLFAAVTLLGAVLLAVLRDDPRESAQPQPPTGHA</sequence>
<name>A0ABW9DRB7_9BURK</name>
<keyword evidence="2" id="KW-0813">Transport</keyword>
<feature type="transmembrane region" description="Helical" evidence="6">
    <location>
        <begin position="411"/>
        <end position="430"/>
    </location>
</feature>
<evidence type="ECO:0000259" key="7">
    <source>
        <dbReference type="PROSITE" id="PS50850"/>
    </source>
</evidence>
<keyword evidence="4 6" id="KW-1133">Transmembrane helix</keyword>
<feature type="transmembrane region" description="Helical" evidence="6">
    <location>
        <begin position="121"/>
        <end position="142"/>
    </location>
</feature>
<dbReference type="PROSITE" id="PS50850">
    <property type="entry name" value="MFS"/>
    <property type="match status" value="1"/>
</dbReference>
<feature type="transmembrane region" description="Helical" evidence="6">
    <location>
        <begin position="154"/>
        <end position="177"/>
    </location>
</feature>
<feature type="transmembrane region" description="Helical" evidence="6">
    <location>
        <begin position="377"/>
        <end position="399"/>
    </location>
</feature>
<dbReference type="RefSeq" id="WP_408336168.1">
    <property type="nucleotide sequence ID" value="NZ_JAQQCF010000009.1"/>
</dbReference>
<feature type="transmembrane region" description="Helical" evidence="6">
    <location>
        <begin position="345"/>
        <end position="365"/>
    </location>
</feature>
<feature type="domain" description="Major facilitator superfamily (MFS) profile" evidence="7">
    <location>
        <begin position="30"/>
        <end position="435"/>
    </location>
</feature>
<comment type="subcellular location">
    <subcellularLocation>
        <location evidence="1">Membrane</location>
        <topology evidence="1">Multi-pass membrane protein</topology>
    </subcellularLocation>
</comment>
<dbReference type="InterPro" id="IPR020846">
    <property type="entry name" value="MFS_dom"/>
</dbReference>
<dbReference type="Pfam" id="PF07690">
    <property type="entry name" value="MFS_1"/>
    <property type="match status" value="1"/>
</dbReference>
<comment type="caution">
    <text evidence="8">The sequence shown here is derived from an EMBL/GenBank/DDBJ whole genome shotgun (WGS) entry which is preliminary data.</text>
</comment>
<feature type="transmembrane region" description="Helical" evidence="6">
    <location>
        <begin position="26"/>
        <end position="44"/>
    </location>
</feature>
<feature type="transmembrane region" description="Helical" evidence="6">
    <location>
        <begin position="96"/>
        <end position="115"/>
    </location>
</feature>
<dbReference type="SUPFAM" id="SSF103473">
    <property type="entry name" value="MFS general substrate transporter"/>
    <property type="match status" value="1"/>
</dbReference>
<dbReference type="InterPro" id="IPR036259">
    <property type="entry name" value="MFS_trans_sf"/>
</dbReference>
<evidence type="ECO:0000256" key="4">
    <source>
        <dbReference type="ARBA" id="ARBA00022989"/>
    </source>
</evidence>